<protein>
    <submittedName>
        <fullName evidence="1">Uncharacterized protein</fullName>
    </submittedName>
</protein>
<evidence type="ECO:0000313" key="2">
    <source>
        <dbReference type="Proteomes" id="UP000694701"/>
    </source>
</evidence>
<organism evidence="1 2">
    <name type="scientific">Cyprinus carpio</name>
    <name type="common">Common carp</name>
    <dbReference type="NCBI Taxonomy" id="7962"/>
    <lineage>
        <taxon>Eukaryota</taxon>
        <taxon>Metazoa</taxon>
        <taxon>Chordata</taxon>
        <taxon>Craniata</taxon>
        <taxon>Vertebrata</taxon>
        <taxon>Euteleostomi</taxon>
        <taxon>Actinopterygii</taxon>
        <taxon>Neopterygii</taxon>
        <taxon>Teleostei</taxon>
        <taxon>Ostariophysi</taxon>
        <taxon>Cypriniformes</taxon>
        <taxon>Cyprinidae</taxon>
        <taxon>Cyprininae</taxon>
        <taxon>Cyprinus</taxon>
    </lineage>
</organism>
<name>A0A8C2I0A4_CYPCA</name>
<dbReference type="Proteomes" id="UP000694701">
    <property type="component" value="Unplaced"/>
</dbReference>
<proteinExistence type="predicted"/>
<dbReference type="AlphaFoldDB" id="A0A8C2I0A4"/>
<dbReference type="Ensembl" id="ENSCCRT00020079671.1">
    <property type="protein sequence ID" value="ENSCCRP00020072552.1"/>
    <property type="gene ID" value="ENSCCRG00020033906.1"/>
</dbReference>
<sequence>MRQTKKTWRGYSSFKPLAPMSRLLARSLLTWDSAMSARSSASSSSCCTLRNLDRLLVLQFPHPGLQLLQLLLAALERDLLRLVQPVLQVLDGLLHVLLHALQVRTGVLLLLQLLRHHGGICDVHHPQVVALGLLHLLVLLCQLPLHLCLDLVELQLGPEDLALFVFQGGLGLLQGRLQLQLLGLQLLADLLQLVDGLATGAQLLSQVGDLLLQILVLALEGLQMLQGLLVGVLELEELGAEGARLFLRGLQLRLRLLVLLLPLGQDLVEVPLLLVQGGGGRVGALDVHHQVLDLVLQAVLGLLQRGALGVDGLDGLLGVLQPLGQLLLGLLQLLCPLDGVCLILGPPLGHL</sequence>
<reference evidence="1" key="1">
    <citation type="submission" date="2025-08" db="UniProtKB">
        <authorList>
            <consortium name="Ensembl"/>
        </authorList>
    </citation>
    <scope>IDENTIFICATION</scope>
</reference>
<evidence type="ECO:0000313" key="1">
    <source>
        <dbReference type="Ensembl" id="ENSCCRP00020072552.1"/>
    </source>
</evidence>
<accession>A0A8C2I0A4</accession>